<protein>
    <submittedName>
        <fullName evidence="8">Winged helix-turn-helix domain-containing protein</fullName>
    </submittedName>
</protein>
<dbReference type="GO" id="GO:0000976">
    <property type="term" value="F:transcription cis-regulatory region binding"/>
    <property type="evidence" value="ECO:0007669"/>
    <property type="project" value="TreeGrafter"/>
</dbReference>
<dbReference type="Proteomes" id="UP001139451">
    <property type="component" value="Unassembled WGS sequence"/>
</dbReference>
<dbReference type="InterPro" id="IPR016032">
    <property type="entry name" value="Sig_transdc_resp-reg_C-effctor"/>
</dbReference>
<evidence type="ECO:0000256" key="2">
    <source>
        <dbReference type="ARBA" id="ARBA00023012"/>
    </source>
</evidence>
<evidence type="ECO:0000313" key="8">
    <source>
        <dbReference type="EMBL" id="MCP3731605.1"/>
    </source>
</evidence>
<dbReference type="GO" id="GO:0032993">
    <property type="term" value="C:protein-DNA complex"/>
    <property type="evidence" value="ECO:0007669"/>
    <property type="project" value="TreeGrafter"/>
</dbReference>
<gene>
    <name evidence="8" type="ORF">M9978_14350</name>
</gene>
<accession>A0A9X2KM96</accession>
<evidence type="ECO:0000256" key="1">
    <source>
        <dbReference type="ARBA" id="ARBA00022553"/>
    </source>
</evidence>
<comment type="caution">
    <text evidence="8">The sequence shown here is derived from an EMBL/GenBank/DDBJ whole genome shotgun (WGS) entry which is preliminary data.</text>
</comment>
<evidence type="ECO:0000256" key="5">
    <source>
        <dbReference type="ARBA" id="ARBA00023163"/>
    </source>
</evidence>
<reference evidence="8" key="1">
    <citation type="submission" date="2022-05" db="EMBL/GenBank/DDBJ databases">
        <title>Sphingomonas sp. strain MG17 Genome sequencing and assembly.</title>
        <authorList>
            <person name="Kim I."/>
        </authorList>
    </citation>
    <scope>NUCLEOTIDE SEQUENCE</scope>
    <source>
        <strain evidence="8">MG17</strain>
    </source>
</reference>
<dbReference type="PANTHER" id="PTHR48111:SF1">
    <property type="entry name" value="TWO-COMPONENT RESPONSE REGULATOR ORR33"/>
    <property type="match status" value="1"/>
</dbReference>
<dbReference type="CDD" id="cd00383">
    <property type="entry name" value="trans_reg_C"/>
    <property type="match status" value="1"/>
</dbReference>
<evidence type="ECO:0000256" key="3">
    <source>
        <dbReference type="ARBA" id="ARBA00023015"/>
    </source>
</evidence>
<proteinExistence type="predicted"/>
<keyword evidence="1" id="KW-0597">Phosphoprotein</keyword>
<dbReference type="SMART" id="SM00862">
    <property type="entry name" value="Trans_reg_C"/>
    <property type="match status" value="1"/>
</dbReference>
<dbReference type="InterPro" id="IPR036388">
    <property type="entry name" value="WH-like_DNA-bd_sf"/>
</dbReference>
<dbReference type="SUPFAM" id="SSF46894">
    <property type="entry name" value="C-terminal effector domain of the bipartite response regulators"/>
    <property type="match status" value="1"/>
</dbReference>
<dbReference type="InterPro" id="IPR039420">
    <property type="entry name" value="WalR-like"/>
</dbReference>
<dbReference type="AlphaFoldDB" id="A0A9X2KM96"/>
<keyword evidence="2" id="KW-0902">Two-component regulatory system</keyword>
<keyword evidence="5" id="KW-0804">Transcription</keyword>
<dbReference type="Pfam" id="PF00486">
    <property type="entry name" value="Trans_reg_C"/>
    <property type="match status" value="1"/>
</dbReference>
<name>A0A9X2KM96_9SPHN</name>
<evidence type="ECO:0000313" key="9">
    <source>
        <dbReference type="Proteomes" id="UP001139451"/>
    </source>
</evidence>
<dbReference type="PANTHER" id="PTHR48111">
    <property type="entry name" value="REGULATOR OF RPOS"/>
    <property type="match status" value="1"/>
</dbReference>
<keyword evidence="9" id="KW-1185">Reference proteome</keyword>
<keyword evidence="3" id="KW-0805">Transcription regulation</keyword>
<keyword evidence="4 6" id="KW-0238">DNA-binding</keyword>
<evidence type="ECO:0000256" key="4">
    <source>
        <dbReference type="ARBA" id="ARBA00023125"/>
    </source>
</evidence>
<dbReference type="Gene3D" id="1.10.10.10">
    <property type="entry name" value="Winged helix-like DNA-binding domain superfamily/Winged helix DNA-binding domain"/>
    <property type="match status" value="1"/>
</dbReference>
<dbReference type="EMBL" id="JAMLDX010000011">
    <property type="protein sequence ID" value="MCP3731605.1"/>
    <property type="molecule type" value="Genomic_DNA"/>
</dbReference>
<dbReference type="GO" id="GO:0000156">
    <property type="term" value="F:phosphorelay response regulator activity"/>
    <property type="evidence" value="ECO:0007669"/>
    <property type="project" value="TreeGrafter"/>
</dbReference>
<dbReference type="PROSITE" id="PS51755">
    <property type="entry name" value="OMPR_PHOB"/>
    <property type="match status" value="1"/>
</dbReference>
<dbReference type="RefSeq" id="WP_254294337.1">
    <property type="nucleotide sequence ID" value="NZ_JAMLDX010000011.1"/>
</dbReference>
<feature type="DNA-binding region" description="OmpR/PhoB-type" evidence="6">
    <location>
        <begin position="106"/>
        <end position="204"/>
    </location>
</feature>
<sequence>MGQRIITEIEIPALAEAMLARGYALVPVGFASADEAPDSSLPAAILRKWGPGITLRGTGIPEIAVTPCAAAVAAALDAGAADAVAVPVDAHELAARLDARIRHHAPHPIVIGDLRIDPVRRHVTRADHTIPLLPREYALLLHLAERRGECVSRRALLAAVWQLRFDPGTNVVAVHMSKLRAKLDRGFAFPLLHTVKGVGYRLDTD</sequence>
<evidence type="ECO:0000259" key="7">
    <source>
        <dbReference type="PROSITE" id="PS51755"/>
    </source>
</evidence>
<dbReference type="GO" id="GO:0006355">
    <property type="term" value="P:regulation of DNA-templated transcription"/>
    <property type="evidence" value="ECO:0007669"/>
    <property type="project" value="InterPro"/>
</dbReference>
<dbReference type="InterPro" id="IPR001867">
    <property type="entry name" value="OmpR/PhoB-type_DNA-bd"/>
</dbReference>
<feature type="domain" description="OmpR/PhoB-type" evidence="7">
    <location>
        <begin position="106"/>
        <end position="204"/>
    </location>
</feature>
<dbReference type="GO" id="GO:0005829">
    <property type="term" value="C:cytosol"/>
    <property type="evidence" value="ECO:0007669"/>
    <property type="project" value="TreeGrafter"/>
</dbReference>
<organism evidence="8 9">
    <name type="scientific">Sphingomonas tagetis</name>
    <dbReference type="NCBI Taxonomy" id="2949092"/>
    <lineage>
        <taxon>Bacteria</taxon>
        <taxon>Pseudomonadati</taxon>
        <taxon>Pseudomonadota</taxon>
        <taxon>Alphaproteobacteria</taxon>
        <taxon>Sphingomonadales</taxon>
        <taxon>Sphingomonadaceae</taxon>
        <taxon>Sphingomonas</taxon>
    </lineage>
</organism>
<evidence type="ECO:0000256" key="6">
    <source>
        <dbReference type="PROSITE-ProRule" id="PRU01091"/>
    </source>
</evidence>